<dbReference type="Proteomes" id="UP000789920">
    <property type="component" value="Unassembled WGS sequence"/>
</dbReference>
<evidence type="ECO:0000313" key="2">
    <source>
        <dbReference type="Proteomes" id="UP000789920"/>
    </source>
</evidence>
<organism evidence="1 2">
    <name type="scientific">Racocetra persica</name>
    <dbReference type="NCBI Taxonomy" id="160502"/>
    <lineage>
        <taxon>Eukaryota</taxon>
        <taxon>Fungi</taxon>
        <taxon>Fungi incertae sedis</taxon>
        <taxon>Mucoromycota</taxon>
        <taxon>Glomeromycotina</taxon>
        <taxon>Glomeromycetes</taxon>
        <taxon>Diversisporales</taxon>
        <taxon>Gigasporaceae</taxon>
        <taxon>Racocetra</taxon>
    </lineage>
</organism>
<name>A0ACA9R9C8_9GLOM</name>
<proteinExistence type="predicted"/>
<sequence>AHDNNAKSDMKKRIKTVEIFNKFKKWKNIIVDNDSNIKLDKQFIDSDDSDMIEKFFLQNDNLVSI</sequence>
<dbReference type="EMBL" id="CAJVQC010045906">
    <property type="protein sequence ID" value="CAG8782140.1"/>
    <property type="molecule type" value="Genomic_DNA"/>
</dbReference>
<protein>
    <submittedName>
        <fullName evidence="1">15332_t:CDS:1</fullName>
    </submittedName>
</protein>
<accession>A0ACA9R9C8</accession>
<gene>
    <name evidence="1" type="ORF">RPERSI_LOCUS17752</name>
</gene>
<keyword evidence="2" id="KW-1185">Reference proteome</keyword>
<comment type="caution">
    <text evidence="1">The sequence shown here is derived from an EMBL/GenBank/DDBJ whole genome shotgun (WGS) entry which is preliminary data.</text>
</comment>
<feature type="non-terminal residue" evidence="1">
    <location>
        <position position="1"/>
    </location>
</feature>
<evidence type="ECO:0000313" key="1">
    <source>
        <dbReference type="EMBL" id="CAG8782140.1"/>
    </source>
</evidence>
<feature type="non-terminal residue" evidence="1">
    <location>
        <position position="65"/>
    </location>
</feature>
<reference evidence="1" key="1">
    <citation type="submission" date="2021-06" db="EMBL/GenBank/DDBJ databases">
        <authorList>
            <person name="Kallberg Y."/>
            <person name="Tangrot J."/>
            <person name="Rosling A."/>
        </authorList>
    </citation>
    <scope>NUCLEOTIDE SEQUENCE</scope>
    <source>
        <strain evidence="1">MA461A</strain>
    </source>
</reference>